<protein>
    <recommendedName>
        <fullName evidence="3">RNA-directed DNA polymerase from mobile element jockey</fullName>
    </recommendedName>
</protein>
<organism evidence="1 2">
    <name type="scientific">Eumeta variegata</name>
    <name type="common">Bagworm moth</name>
    <name type="synonym">Eumeta japonica</name>
    <dbReference type="NCBI Taxonomy" id="151549"/>
    <lineage>
        <taxon>Eukaryota</taxon>
        <taxon>Metazoa</taxon>
        <taxon>Ecdysozoa</taxon>
        <taxon>Arthropoda</taxon>
        <taxon>Hexapoda</taxon>
        <taxon>Insecta</taxon>
        <taxon>Pterygota</taxon>
        <taxon>Neoptera</taxon>
        <taxon>Endopterygota</taxon>
        <taxon>Lepidoptera</taxon>
        <taxon>Glossata</taxon>
        <taxon>Ditrysia</taxon>
        <taxon>Tineoidea</taxon>
        <taxon>Psychidae</taxon>
        <taxon>Oiketicinae</taxon>
        <taxon>Eumeta</taxon>
    </lineage>
</organism>
<name>A0A4C1SWF6_EUMVA</name>
<sequence length="182" mass="20575">MDTHFPGRKDVPRNCKTIRGHHLKSVRISSPMRNISWAIDSFPPFKSQGPDEIMPIMLQKAKEYIIPWLHRMLALCLSLNHVPDNWGKVTVIFISKTGKSRVCQRFPPTAEAHVVIWAKTAEDRTGSFTTSTKVSRFILPQLGNSEIPLADTAKYLGAILGPKLSWRLTLSHAWKGTEAWDC</sequence>
<dbReference type="OrthoDB" id="5419617at2759"/>
<evidence type="ECO:0000313" key="2">
    <source>
        <dbReference type="Proteomes" id="UP000299102"/>
    </source>
</evidence>
<dbReference type="EMBL" id="BGZK01003892">
    <property type="protein sequence ID" value="GBP05361.1"/>
    <property type="molecule type" value="Genomic_DNA"/>
</dbReference>
<accession>A0A4C1SWF6</accession>
<proteinExistence type="predicted"/>
<evidence type="ECO:0008006" key="3">
    <source>
        <dbReference type="Google" id="ProtNLM"/>
    </source>
</evidence>
<evidence type="ECO:0000313" key="1">
    <source>
        <dbReference type="EMBL" id="GBP05361.1"/>
    </source>
</evidence>
<reference evidence="1 2" key="1">
    <citation type="journal article" date="2019" name="Commun. Biol.">
        <title>The bagworm genome reveals a unique fibroin gene that provides high tensile strength.</title>
        <authorList>
            <person name="Kono N."/>
            <person name="Nakamura H."/>
            <person name="Ohtoshi R."/>
            <person name="Tomita M."/>
            <person name="Numata K."/>
            <person name="Arakawa K."/>
        </authorList>
    </citation>
    <scope>NUCLEOTIDE SEQUENCE [LARGE SCALE GENOMIC DNA]</scope>
</reference>
<gene>
    <name evidence="1" type="ORF">EVAR_72523_1</name>
</gene>
<keyword evidence="2" id="KW-1185">Reference proteome</keyword>
<comment type="caution">
    <text evidence="1">The sequence shown here is derived from an EMBL/GenBank/DDBJ whole genome shotgun (WGS) entry which is preliminary data.</text>
</comment>
<dbReference type="AlphaFoldDB" id="A0A4C1SWF6"/>
<dbReference type="Proteomes" id="UP000299102">
    <property type="component" value="Unassembled WGS sequence"/>
</dbReference>